<comment type="cofactor">
    <cofactor evidence="1">
        <name>FAD</name>
        <dbReference type="ChEBI" id="CHEBI:57692"/>
    </cofactor>
</comment>
<dbReference type="PRINTS" id="PR00411">
    <property type="entry name" value="PNDRDTASEI"/>
</dbReference>
<evidence type="ECO:0000313" key="6">
    <source>
        <dbReference type="EMBL" id="SKC88341.1"/>
    </source>
</evidence>
<gene>
    <name evidence="6" type="ORF">SAMN02194393_04866</name>
</gene>
<feature type="domain" description="NADH-rubredoxin oxidoreductase C-terminal" evidence="5">
    <location>
        <begin position="312"/>
        <end position="375"/>
    </location>
</feature>
<protein>
    <submittedName>
        <fullName evidence="6">Nitrite reductase (NADH) large subunit</fullName>
    </submittedName>
</protein>
<dbReference type="STRING" id="36842.SAMN02194393_04866"/>
<sequence>MNYIIIGNGIAGLSAAEEIRKNDDLGKIILISGEEYLTYNRVKLSHFISREDYALKDLLVHDTNWYKDRKIEVLLNTKVISIDTKLKKVITDNKGAFKYDKLLIANGSSPFIPPISGVDKKGVFTLRTVDNLKEVQEYMKNINTVSVVGGGLLGLEAAWSLNKLGKKVNIIEFAPYLLPRQLDEEIGSYLQQQLEKEGLNFYFNAAAEEFQGDKSLKGIKFKDGRIVESDLALISTGVRSNITIAEGTDIKVERGIIVDEHMSTNIEDVYAAGDIAQFDGMVLGLWSAATDQGKVAGANMLGNRQEYKMPKPATTLLIGDIKMFSVGNVNDGEKEIKIQNENYFHKLFLDNGKLIGGVLTGDIKKMIALKKAVNENRNLSEILDKEAEDILNSL</sequence>
<keyword evidence="7" id="KW-1185">Reference proteome</keyword>
<dbReference type="Pfam" id="PF07992">
    <property type="entry name" value="Pyr_redox_2"/>
    <property type="match status" value="1"/>
</dbReference>
<dbReference type="OrthoDB" id="9807946at2"/>
<name>A0A1T5MJD4_9FIRM</name>
<dbReference type="InterPro" id="IPR041575">
    <property type="entry name" value="Rubredoxin_C"/>
</dbReference>
<dbReference type="InterPro" id="IPR036188">
    <property type="entry name" value="FAD/NAD-bd_sf"/>
</dbReference>
<accession>A0A1T5MJD4</accession>
<dbReference type="Pfam" id="PF18267">
    <property type="entry name" value="Rubredoxin_C"/>
    <property type="match status" value="1"/>
</dbReference>
<dbReference type="InterPro" id="IPR023753">
    <property type="entry name" value="FAD/NAD-binding_dom"/>
</dbReference>
<feature type="domain" description="FAD/NAD(P)-binding" evidence="4">
    <location>
        <begin position="2"/>
        <end position="293"/>
    </location>
</feature>
<proteinExistence type="predicted"/>
<dbReference type="PANTHER" id="PTHR43429:SF3">
    <property type="entry name" value="NITRITE REDUCTASE [NAD(P)H]"/>
    <property type="match status" value="1"/>
</dbReference>
<dbReference type="EMBL" id="FUZT01000017">
    <property type="protein sequence ID" value="SKC88341.1"/>
    <property type="molecule type" value="Genomic_DNA"/>
</dbReference>
<dbReference type="SUPFAM" id="SSF51905">
    <property type="entry name" value="FAD/NAD(P)-binding domain"/>
    <property type="match status" value="2"/>
</dbReference>
<dbReference type="PANTHER" id="PTHR43429">
    <property type="entry name" value="PYRIDINE NUCLEOTIDE-DISULFIDE OXIDOREDUCTASE DOMAIN-CONTAINING"/>
    <property type="match status" value="1"/>
</dbReference>
<dbReference type="Proteomes" id="UP000190285">
    <property type="component" value="Unassembled WGS sequence"/>
</dbReference>
<organism evidence="6 7">
    <name type="scientific">Maledivibacter halophilus</name>
    <dbReference type="NCBI Taxonomy" id="36842"/>
    <lineage>
        <taxon>Bacteria</taxon>
        <taxon>Bacillati</taxon>
        <taxon>Bacillota</taxon>
        <taxon>Clostridia</taxon>
        <taxon>Peptostreptococcales</taxon>
        <taxon>Caminicellaceae</taxon>
        <taxon>Maledivibacter</taxon>
    </lineage>
</organism>
<evidence type="ECO:0000259" key="4">
    <source>
        <dbReference type="Pfam" id="PF07992"/>
    </source>
</evidence>
<keyword evidence="3" id="KW-0274">FAD</keyword>
<dbReference type="AlphaFoldDB" id="A0A1T5MJD4"/>
<dbReference type="InterPro" id="IPR016156">
    <property type="entry name" value="FAD/NAD-linked_Rdtase_dimer_sf"/>
</dbReference>
<dbReference type="GO" id="GO:0016491">
    <property type="term" value="F:oxidoreductase activity"/>
    <property type="evidence" value="ECO:0007669"/>
    <property type="project" value="InterPro"/>
</dbReference>
<evidence type="ECO:0000259" key="5">
    <source>
        <dbReference type="Pfam" id="PF18267"/>
    </source>
</evidence>
<evidence type="ECO:0000256" key="1">
    <source>
        <dbReference type="ARBA" id="ARBA00001974"/>
    </source>
</evidence>
<dbReference type="InterPro" id="IPR050260">
    <property type="entry name" value="FAD-bd_OxRdtase"/>
</dbReference>
<dbReference type="RefSeq" id="WP_079495419.1">
    <property type="nucleotide sequence ID" value="NZ_FUZT01000017.1"/>
</dbReference>
<dbReference type="PRINTS" id="PR00368">
    <property type="entry name" value="FADPNR"/>
</dbReference>
<dbReference type="Gene3D" id="3.50.50.60">
    <property type="entry name" value="FAD/NAD(P)-binding domain"/>
    <property type="match status" value="2"/>
</dbReference>
<keyword evidence="2" id="KW-0285">Flavoprotein</keyword>
<evidence type="ECO:0000313" key="7">
    <source>
        <dbReference type="Proteomes" id="UP000190285"/>
    </source>
</evidence>
<evidence type="ECO:0000256" key="2">
    <source>
        <dbReference type="ARBA" id="ARBA00022630"/>
    </source>
</evidence>
<reference evidence="6 7" key="1">
    <citation type="submission" date="2017-02" db="EMBL/GenBank/DDBJ databases">
        <authorList>
            <person name="Peterson S.W."/>
        </authorList>
    </citation>
    <scope>NUCLEOTIDE SEQUENCE [LARGE SCALE GENOMIC DNA]</scope>
    <source>
        <strain evidence="6 7">M1</strain>
    </source>
</reference>
<dbReference type="Gene3D" id="3.30.390.30">
    <property type="match status" value="1"/>
</dbReference>
<evidence type="ECO:0000256" key="3">
    <source>
        <dbReference type="ARBA" id="ARBA00022827"/>
    </source>
</evidence>